<dbReference type="EMBL" id="AP024238">
    <property type="protein sequence ID" value="BCO27685.1"/>
    <property type="molecule type" value="Genomic_DNA"/>
</dbReference>
<organism evidence="2 3">
    <name type="scientific">Rhodoferax lithotrophicus</name>
    <dbReference type="NCBI Taxonomy" id="2798804"/>
    <lineage>
        <taxon>Bacteria</taxon>
        <taxon>Pseudomonadati</taxon>
        <taxon>Pseudomonadota</taxon>
        <taxon>Betaproteobacteria</taxon>
        <taxon>Burkholderiales</taxon>
        <taxon>Comamonadaceae</taxon>
        <taxon>Rhodoferax</taxon>
    </lineage>
</organism>
<name>A0ABM7MN49_9BURK</name>
<evidence type="ECO:0000313" key="2">
    <source>
        <dbReference type="EMBL" id="BCO27685.1"/>
    </source>
</evidence>
<protein>
    <submittedName>
        <fullName evidence="2">Uncharacterized protein</fullName>
    </submittedName>
</protein>
<evidence type="ECO:0000256" key="1">
    <source>
        <dbReference type="SAM" id="Phobius"/>
    </source>
</evidence>
<gene>
    <name evidence="2" type="ORF">MIZ03_2574</name>
</gene>
<keyword evidence="3" id="KW-1185">Reference proteome</keyword>
<accession>A0ABM7MN49</accession>
<dbReference type="Proteomes" id="UP000824366">
    <property type="component" value="Chromosome"/>
</dbReference>
<sequence length="38" mass="4118">MTGGVDSPIASVTGLGFAVQVFLQNCSVLFLKHRKLWP</sequence>
<proteinExistence type="predicted"/>
<feature type="transmembrane region" description="Helical" evidence="1">
    <location>
        <begin position="12"/>
        <end position="31"/>
    </location>
</feature>
<keyword evidence="1" id="KW-1133">Transmembrane helix</keyword>
<keyword evidence="1" id="KW-0472">Membrane</keyword>
<evidence type="ECO:0000313" key="3">
    <source>
        <dbReference type="Proteomes" id="UP000824366"/>
    </source>
</evidence>
<reference evidence="2 3" key="1">
    <citation type="journal article" date="2021" name="Microbiol. Spectr.">
        <title>A Single Bacterium Capable of Oxidation and Reduction of Iron at Circumneutral pH.</title>
        <authorList>
            <person name="Kato S."/>
            <person name="Ohkuma M."/>
        </authorList>
    </citation>
    <scope>NUCLEOTIDE SEQUENCE [LARGE SCALE GENOMIC DNA]</scope>
    <source>
        <strain evidence="2 3">MIZ03</strain>
    </source>
</reference>
<keyword evidence="1" id="KW-0812">Transmembrane</keyword>